<gene>
    <name evidence="1" type="ORF">FW784_12790</name>
</gene>
<dbReference type="SUPFAM" id="SSF54427">
    <property type="entry name" value="NTF2-like"/>
    <property type="match status" value="1"/>
</dbReference>
<protein>
    <submittedName>
        <fullName evidence="1">DUF4440 domain-containing protein</fullName>
    </submittedName>
</protein>
<dbReference type="AlphaFoldDB" id="A0A5D8YPI2"/>
<evidence type="ECO:0000313" key="1">
    <source>
        <dbReference type="EMBL" id="TZF84257.1"/>
    </source>
</evidence>
<proteinExistence type="predicted"/>
<name>A0A5D8YPI2_9GAMM</name>
<dbReference type="EMBL" id="VTRV01000190">
    <property type="protein sequence ID" value="TZF84257.1"/>
    <property type="molecule type" value="Genomic_DNA"/>
</dbReference>
<dbReference type="OrthoDB" id="8754772at2"/>
<evidence type="ECO:0000313" key="2">
    <source>
        <dbReference type="Proteomes" id="UP000323164"/>
    </source>
</evidence>
<dbReference type="InterPro" id="IPR032710">
    <property type="entry name" value="NTF2-like_dom_sf"/>
</dbReference>
<sequence>MASTDTVAAIDALVAAFYAMFDNRNGASPLLATPEHVFLPDALIVRRDGDRVACMHLDGFIGPRRAWLSDGTLSGFHEWETASRTAVAGDIATRLSAYRKQGLRDGTAFDGEGAKSLQLVRAPAGWRIASVLWQDGGPDWRDAAP</sequence>
<comment type="caution">
    <text evidence="1">The sequence shown here is derived from an EMBL/GenBank/DDBJ whole genome shotgun (WGS) entry which is preliminary data.</text>
</comment>
<dbReference type="RefSeq" id="WP_149353721.1">
    <property type="nucleotide sequence ID" value="NZ_VTRV01000190.1"/>
</dbReference>
<dbReference type="Proteomes" id="UP000323164">
    <property type="component" value="Unassembled WGS sequence"/>
</dbReference>
<reference evidence="1 2" key="1">
    <citation type="submission" date="2019-08" db="EMBL/GenBank/DDBJ databases">
        <title>Draft genome sequence of Lysobacter sp. UKS-15.</title>
        <authorList>
            <person name="Im W.-T."/>
        </authorList>
    </citation>
    <scope>NUCLEOTIDE SEQUENCE [LARGE SCALE GENOMIC DNA]</scope>
    <source>
        <strain evidence="1 2">UKS-15</strain>
    </source>
</reference>
<organism evidence="1 2">
    <name type="scientific">Cognatilysobacter lacus</name>
    <dbReference type="NCBI Taxonomy" id="1643323"/>
    <lineage>
        <taxon>Bacteria</taxon>
        <taxon>Pseudomonadati</taxon>
        <taxon>Pseudomonadota</taxon>
        <taxon>Gammaproteobacteria</taxon>
        <taxon>Lysobacterales</taxon>
        <taxon>Lysobacteraceae</taxon>
        <taxon>Cognatilysobacter</taxon>
    </lineage>
</organism>
<accession>A0A5D8YPI2</accession>
<keyword evidence="2" id="KW-1185">Reference proteome</keyword>